<name>A0A061RZ40_9CHLO</name>
<keyword evidence="4" id="KW-0808">Transferase</keyword>
<reference evidence="4" key="1">
    <citation type="submission" date="2014-05" db="EMBL/GenBank/DDBJ databases">
        <title>The transcriptome of the halophilic microalga Tetraselmis sp. GSL018 isolated from the Great Salt Lake, Utah.</title>
        <authorList>
            <person name="Jinkerson R.E."/>
            <person name="D'Adamo S."/>
            <person name="Posewitz M.C."/>
        </authorList>
    </citation>
    <scope>NUCLEOTIDE SEQUENCE</scope>
    <source>
        <strain evidence="4">GSL018</strain>
    </source>
</reference>
<dbReference type="PANTHER" id="PTHR46656:SF3">
    <property type="entry name" value="PUTATIVE-RELATED"/>
    <property type="match status" value="1"/>
</dbReference>
<feature type="domain" description="Glycosyl transferase family 1" evidence="3">
    <location>
        <begin position="633"/>
        <end position="748"/>
    </location>
</feature>
<dbReference type="PANTHER" id="PTHR46656">
    <property type="entry name" value="PUTATIVE-RELATED"/>
    <property type="match status" value="1"/>
</dbReference>
<feature type="transmembrane region" description="Helical" evidence="2">
    <location>
        <begin position="9"/>
        <end position="26"/>
    </location>
</feature>
<dbReference type="InterPro" id="IPR029044">
    <property type="entry name" value="Nucleotide-diphossugar_trans"/>
</dbReference>
<organism evidence="4">
    <name type="scientific">Tetraselmis sp. GSL018</name>
    <dbReference type="NCBI Taxonomy" id="582737"/>
    <lineage>
        <taxon>Eukaryota</taxon>
        <taxon>Viridiplantae</taxon>
        <taxon>Chlorophyta</taxon>
        <taxon>core chlorophytes</taxon>
        <taxon>Chlorodendrophyceae</taxon>
        <taxon>Chlorodendrales</taxon>
        <taxon>Chlorodendraceae</taxon>
        <taxon>Tetraselmis</taxon>
    </lineage>
</organism>
<dbReference type="SUPFAM" id="SSF53756">
    <property type="entry name" value="UDP-Glycosyltransferase/glycogen phosphorylase"/>
    <property type="match status" value="1"/>
</dbReference>
<evidence type="ECO:0000256" key="1">
    <source>
        <dbReference type="ARBA" id="ARBA00022676"/>
    </source>
</evidence>
<evidence type="ECO:0000259" key="3">
    <source>
        <dbReference type="Pfam" id="PF00534"/>
    </source>
</evidence>
<keyword evidence="2" id="KW-0812">Transmembrane</keyword>
<accession>A0A061RZ40</accession>
<dbReference type="EMBL" id="GBEZ01007327">
    <property type="protein sequence ID" value="JAC78127.1"/>
    <property type="molecule type" value="Transcribed_RNA"/>
</dbReference>
<dbReference type="Gene3D" id="3.90.550.10">
    <property type="entry name" value="Spore Coat Polysaccharide Biosynthesis Protein SpsA, Chain A"/>
    <property type="match status" value="1"/>
</dbReference>
<evidence type="ECO:0000256" key="2">
    <source>
        <dbReference type="SAM" id="Phobius"/>
    </source>
</evidence>
<dbReference type="Pfam" id="PF00534">
    <property type="entry name" value="Glycos_transf_1"/>
    <property type="match status" value="1"/>
</dbReference>
<dbReference type="Gene3D" id="3.40.50.2000">
    <property type="entry name" value="Glycogen Phosphorylase B"/>
    <property type="match status" value="1"/>
</dbReference>
<gene>
    <name evidence="4" type="ORF">TSPGSL018_15968</name>
</gene>
<dbReference type="AlphaFoldDB" id="A0A061RZ40"/>
<evidence type="ECO:0000313" key="4">
    <source>
        <dbReference type="EMBL" id="JAC78127.1"/>
    </source>
</evidence>
<sequence length="825" mass="92887">MRAAATSRVVILLVAVSILIVNWVLLRRHWELNASLSDKAFVTIAAANDIHRVRNLFHSVRGYHPEAKCFFCLYGWKDDRTAEVPGVTVVTLDDLRYDIEEGPFFWYDVVEGATFVKPRCLRFLLENFGTTRLVFMDNDIMLFDRLDQVFSLLTRFNFVLTPHMSQPLPQDSYKPQDLDILRSGVFNLGFLGLSNTGTSLVFLDWWERHLRKEAFRDLQHGMMTDQKWVDLVPALFDKCYILTDERYNVAWWNLHYRGARVQFLGPGDVKLGKKRLGFYHFSGFDSTHPLILSKHQDRFSFDNFTNLVPLYAYYGASISMRGHGVPSEPPFERFSNGIRIPLLVRRWYASLPEGQARAYGNPFEVAPFGTVSVFDALLENVCPNKAAPLPQLMRVVWKERPDLQQAFPSPCGVSRRDFTRWISKDGVSQLGMDRVLINWVVRAASRRPKAAGDVVAVVGYFSGEFGIADSGRLVLQAIRNASADAVALSVASSSQASMDGSVEAVEALPATLGAVLFQVNADQMQVAIQQNEAIRAALAEPSVRRVAIWYWELERFPAEDFPDCFEGLDEVWVATRFIMGSIAPVSPIPVIQMDMPVPGVGQGSGAPGGFDLRGRFQIGKRFLFFFNFDYYSFVKRKNPDGVVAAFEAAFAESEHVALVIKSINSEAQDTFKSHWDWLRSSTSHPHIHFVSESVRKNDMNAMLGAIDCYVSLHRAEGLGLGLLAAMSLGKAVIATNYSGNTEYMRDDNSFLVRYRRAAIGEDWPPYGRADLWAEPDIAHASQQMRFVVENPGAASEVSSRGQRYVRARFDPARTGGLMVRRLRDG</sequence>
<dbReference type="SUPFAM" id="SSF53448">
    <property type="entry name" value="Nucleotide-diphospho-sugar transferases"/>
    <property type="match status" value="1"/>
</dbReference>
<keyword evidence="2" id="KW-1133">Transmembrane helix</keyword>
<dbReference type="GO" id="GO:0016757">
    <property type="term" value="F:glycosyltransferase activity"/>
    <property type="evidence" value="ECO:0007669"/>
    <property type="project" value="UniProtKB-KW"/>
</dbReference>
<protein>
    <submittedName>
        <fullName evidence="4">Group 1 glycosyl transferase</fullName>
    </submittedName>
</protein>
<proteinExistence type="predicted"/>
<keyword evidence="2" id="KW-0472">Membrane</keyword>
<dbReference type="InterPro" id="IPR001296">
    <property type="entry name" value="Glyco_trans_1"/>
</dbReference>
<keyword evidence="1" id="KW-0328">Glycosyltransferase</keyword>